<name>B3FJA8_BP201</name>
<keyword evidence="3" id="KW-1185">Reference proteome</keyword>
<feature type="compositionally biased region" description="Basic and acidic residues" evidence="1">
    <location>
        <begin position="77"/>
        <end position="106"/>
    </location>
</feature>
<organism evidence="2 3">
    <name type="scientific">Pseudomonas phage 201phi2-1</name>
    <name type="common">Pseudomonas chlororaphis phage 201phi2-1</name>
    <dbReference type="NCBI Taxonomy" id="198110"/>
    <lineage>
        <taxon>Viruses</taxon>
        <taxon>Duplodnaviria</taxon>
        <taxon>Heunggongvirae</taxon>
        <taxon>Uroviricota</taxon>
        <taxon>Caudoviricetes</taxon>
        <taxon>Chimalliviridae</taxon>
        <taxon>Serwervirus</taxon>
        <taxon>Serwervirus 201phi21</taxon>
    </lineage>
</organism>
<dbReference type="KEGG" id="vg:6372378"/>
<evidence type="ECO:0000313" key="3">
    <source>
        <dbReference type="Proteomes" id="UP000002421"/>
    </source>
</evidence>
<organismHost>
    <name type="scientific">Pseudomonas chlororaphis</name>
    <dbReference type="NCBI Taxonomy" id="587753"/>
</organismHost>
<dbReference type="RefSeq" id="YP_001956969.1">
    <property type="nucleotide sequence ID" value="NC_010821.1"/>
</dbReference>
<feature type="region of interest" description="Disordered" evidence="1">
    <location>
        <begin position="29"/>
        <end position="156"/>
    </location>
</feature>
<reference evidence="2 3" key="1">
    <citation type="journal article" date="2008" name="Virology">
        <title>Characterization of Pseudomonas chlororaphis myovirus 201varphi2-1 via genomic sequencing, mass spectrometry, and electron microscopy.</title>
        <authorList>
            <person name="Thomas J.A."/>
            <person name="Rolando M.R."/>
            <person name="Carroll C.A."/>
            <person name="Shen P.S."/>
            <person name="Belnap D.M."/>
            <person name="Weintraub S.T."/>
            <person name="Serwer P."/>
            <person name="Hardies S.C."/>
        </authorList>
    </citation>
    <scope>NUCLEOTIDE SEQUENCE</scope>
</reference>
<feature type="compositionally biased region" description="Basic and acidic residues" evidence="1">
    <location>
        <begin position="127"/>
        <end position="136"/>
    </location>
</feature>
<dbReference type="Pfam" id="PF12699">
    <property type="entry name" value="phiKZ_IP"/>
    <property type="match status" value="1"/>
</dbReference>
<gene>
    <name evidence="2" type="ORF">201phi2-1p246</name>
</gene>
<evidence type="ECO:0000256" key="1">
    <source>
        <dbReference type="SAM" id="MobiDB-lite"/>
    </source>
</evidence>
<evidence type="ECO:0000313" key="2">
    <source>
        <dbReference type="EMBL" id="ABY63074.1"/>
    </source>
</evidence>
<proteinExistence type="predicted"/>
<dbReference type="OrthoDB" id="32053at10239"/>
<feature type="compositionally biased region" description="Basic and acidic residues" evidence="1">
    <location>
        <begin position="29"/>
        <end position="52"/>
    </location>
</feature>
<dbReference type="InterPro" id="IPR024413">
    <property type="entry name" value="Phage_phiKZ_Orf92_int-head"/>
</dbReference>
<sequence>MSRVKLFDFIGSIANESVSHDAATHVEVNTKNDLPKNVQEDTDKVEVDKDVSADATNTKTSEPGPKDGGGDGTAEFHSAEKAATHMKVGDVAKNIDRDQNGGRDIDTLPNKVNAKDGLSSSDISTSVEEHSDKVESESEATELESMDASGAEEVGAADDMIVDLDSEEMEISGLTEATDKGLSVADAAFAKVDELNKGVASIERYIEMLDRIDRAGREFTPELRQSISWGLESIDGELFFDERVALESCDPSARVSLEATGVAASGAREGTIDDGEDPGEVSKGLSAKLKKLVEASIRMFWRAVNAVVDIFNHMTGDMKKIRDHLSDLRSKAKVLDGGKEFKMKGAHRLMVGDEFVGDGRQAVDRVTRVANELLIAWPNQLGKIVQKWGQGRRGAMSKTEDGHNNHINEARLKDEFADAIRRSFRDMQALSPNDRDKVPSGFLGVDKLMWSGPLAGNRALYIGTSDGGKDMKGAINFSFSAIPGESTHAGEITVETPTAGEAIAIIRELEKMTHFIDDAKQGMNTIKKVYDGIFGDSIERFSRTVASTPQMEEYYRGGDLALTVSRVTFDANREFLGYMTSMVKAYIGFISASMKAEGGGEQGDIEGSATRVD</sequence>
<dbReference type="EMBL" id="EU197055">
    <property type="protein sequence ID" value="ABY63074.1"/>
    <property type="molecule type" value="Genomic_DNA"/>
</dbReference>
<accession>B3FJA8</accession>
<dbReference type="Proteomes" id="UP000002421">
    <property type="component" value="Segment"/>
</dbReference>
<protein>
    <submittedName>
        <fullName evidence="2">Virion structural protein</fullName>
    </submittedName>
</protein>